<evidence type="ECO:0000313" key="3">
    <source>
        <dbReference type="EMBL" id="EZP66688.1"/>
    </source>
</evidence>
<evidence type="ECO:0000313" key="4">
    <source>
        <dbReference type="Proteomes" id="UP000024329"/>
    </source>
</evidence>
<keyword evidence="2" id="KW-0732">Signal</keyword>
<dbReference type="PATRIC" id="fig|158500.4.peg.5819"/>
<protein>
    <submittedName>
        <fullName evidence="3">Uncharacterized protein</fullName>
    </submittedName>
</protein>
<feature type="transmembrane region" description="Helical" evidence="1">
    <location>
        <begin position="53"/>
        <end position="76"/>
    </location>
</feature>
<dbReference type="RefSeq" id="WP_036531177.1">
    <property type="nucleotide sequence ID" value="NZ_JFYZ01000095.1"/>
</dbReference>
<dbReference type="AlphaFoldDB" id="A0A031IZS0"/>
<keyword evidence="1" id="KW-0812">Transmembrane</keyword>
<dbReference type="Proteomes" id="UP000024329">
    <property type="component" value="Unassembled WGS sequence"/>
</dbReference>
<evidence type="ECO:0000256" key="1">
    <source>
        <dbReference type="SAM" id="Phobius"/>
    </source>
</evidence>
<feature type="signal peptide" evidence="2">
    <location>
        <begin position="1"/>
        <end position="24"/>
    </location>
</feature>
<accession>A0A031IZS0</accession>
<gene>
    <name evidence="3" type="ORF">BV97_05744</name>
</gene>
<reference evidence="3 4" key="1">
    <citation type="submission" date="2014-03" db="EMBL/GenBank/DDBJ databases">
        <title>Whole genome sequence of Novosphingobium resinovorum KF1.</title>
        <authorList>
            <person name="Gan H.M."/>
            <person name="Gan H.Y."/>
            <person name="Chew T.H."/>
            <person name="Savka M.A."/>
        </authorList>
    </citation>
    <scope>NUCLEOTIDE SEQUENCE [LARGE SCALE GENOMIC DNA]</scope>
    <source>
        <strain evidence="3 4">KF1</strain>
    </source>
</reference>
<dbReference type="EMBL" id="JFYZ01000095">
    <property type="protein sequence ID" value="EZP66688.1"/>
    <property type="molecule type" value="Genomic_DNA"/>
</dbReference>
<name>A0A031IZS0_9SPHN</name>
<organism evidence="3 4">
    <name type="scientific">Novosphingobium resinovorum</name>
    <dbReference type="NCBI Taxonomy" id="158500"/>
    <lineage>
        <taxon>Bacteria</taxon>
        <taxon>Pseudomonadati</taxon>
        <taxon>Pseudomonadota</taxon>
        <taxon>Alphaproteobacteria</taxon>
        <taxon>Sphingomonadales</taxon>
        <taxon>Sphingomonadaceae</taxon>
        <taxon>Novosphingobium</taxon>
    </lineage>
</organism>
<keyword evidence="1" id="KW-0472">Membrane</keyword>
<sequence length="84" mass="7890">MKLNKVLAAVAAAGFLVSPIAAQAGTSASAGKISNLSGVGARQSTAVQKKNNASAGVGVLALLAAGAAVAGVALVVDDDKSNGS</sequence>
<proteinExistence type="predicted"/>
<comment type="caution">
    <text evidence="3">The sequence shown here is derived from an EMBL/GenBank/DDBJ whole genome shotgun (WGS) entry which is preliminary data.</text>
</comment>
<evidence type="ECO:0000256" key="2">
    <source>
        <dbReference type="SAM" id="SignalP"/>
    </source>
</evidence>
<keyword evidence="1" id="KW-1133">Transmembrane helix</keyword>
<feature type="chain" id="PRO_5001551005" evidence="2">
    <location>
        <begin position="25"/>
        <end position="84"/>
    </location>
</feature>